<keyword evidence="1" id="KW-0812">Transmembrane</keyword>
<protein>
    <submittedName>
        <fullName evidence="2">Uncharacterized protein</fullName>
    </submittedName>
</protein>
<dbReference type="Proteomes" id="UP000092840">
    <property type="component" value="Unassembled WGS sequence"/>
</dbReference>
<evidence type="ECO:0000256" key="1">
    <source>
        <dbReference type="SAM" id="Phobius"/>
    </source>
</evidence>
<accession>A0A1C3JN92</accession>
<feature type="transmembrane region" description="Helical" evidence="1">
    <location>
        <begin position="33"/>
        <end position="58"/>
    </location>
</feature>
<dbReference type="AlphaFoldDB" id="A0A1C3JN92"/>
<gene>
    <name evidence="2" type="ORF">MGA5115_00810</name>
    <name evidence="3" type="ORF">MGA5116_01028</name>
</gene>
<evidence type="ECO:0000313" key="4">
    <source>
        <dbReference type="Proteomes" id="UP000092840"/>
    </source>
</evidence>
<feature type="transmembrane region" description="Helical" evidence="1">
    <location>
        <begin position="78"/>
        <end position="98"/>
    </location>
</feature>
<dbReference type="RefSeq" id="WP_067032236.1">
    <property type="nucleotide sequence ID" value="NZ_FLRA01000003.1"/>
</dbReference>
<evidence type="ECO:0000313" key="3">
    <source>
        <dbReference type="EMBL" id="SBT20444.1"/>
    </source>
</evidence>
<dbReference type="OrthoDB" id="6106703at2"/>
<proteinExistence type="predicted"/>
<dbReference type="Proteomes" id="UP000092871">
    <property type="component" value="Unassembled WGS sequence"/>
</dbReference>
<reference evidence="2 5" key="1">
    <citation type="submission" date="2016-06" db="EMBL/GenBank/DDBJ databases">
        <authorList>
            <person name="Kjaerup R.B."/>
            <person name="Dalgaard T.S."/>
            <person name="Juul-Madsen H.R."/>
        </authorList>
    </citation>
    <scope>NUCLEOTIDE SEQUENCE [LARGE SCALE GENOMIC DNA]</scope>
    <source>
        <strain evidence="2 5">CECT 5115</strain>
    </source>
</reference>
<evidence type="ECO:0000313" key="2">
    <source>
        <dbReference type="EMBL" id="SBT16728.1"/>
    </source>
</evidence>
<keyword evidence="4" id="KW-1185">Reference proteome</keyword>
<evidence type="ECO:0000313" key="5">
    <source>
        <dbReference type="Proteomes" id="UP000092871"/>
    </source>
</evidence>
<dbReference type="EMBL" id="FLRB01000006">
    <property type="protein sequence ID" value="SBT20444.1"/>
    <property type="molecule type" value="Genomic_DNA"/>
</dbReference>
<keyword evidence="1" id="KW-1133">Transmembrane helix</keyword>
<keyword evidence="1" id="KW-0472">Membrane</keyword>
<dbReference type="EMBL" id="FLRA01000003">
    <property type="protein sequence ID" value="SBT16728.1"/>
    <property type="molecule type" value="Genomic_DNA"/>
</dbReference>
<sequence length="137" mass="15058">MGLIIGPVILLWVAAFSFTLRMGYVLLEGKAFFPYVCVVLLLAVAGSVLYVFGGLSTFQGRSELWAFEIPWFFLVNKYTFLVFALSVMAYLFGGSIFVGDVSKAIIFIVAFSIASGSLIGCFSSSAFMKKYNISETY</sequence>
<organism evidence="2 5">
    <name type="scientific">Marinomonas gallaica</name>
    <dbReference type="NCBI Taxonomy" id="1806667"/>
    <lineage>
        <taxon>Bacteria</taxon>
        <taxon>Pseudomonadati</taxon>
        <taxon>Pseudomonadota</taxon>
        <taxon>Gammaproteobacteria</taxon>
        <taxon>Oceanospirillales</taxon>
        <taxon>Oceanospirillaceae</taxon>
        <taxon>Marinomonas</taxon>
    </lineage>
</organism>
<reference evidence="3 4" key="2">
    <citation type="submission" date="2016-06" db="EMBL/GenBank/DDBJ databases">
        <authorList>
            <person name="Rodrigo-Torres L."/>
            <person name="Arahal D.R."/>
        </authorList>
    </citation>
    <scope>NUCLEOTIDE SEQUENCE [LARGE SCALE GENOMIC DNA]</scope>
    <source>
        <strain evidence="3 4">CECT 5116</strain>
    </source>
</reference>
<feature type="transmembrane region" description="Helical" evidence="1">
    <location>
        <begin position="104"/>
        <end position="127"/>
    </location>
</feature>
<name>A0A1C3JN92_9GAMM</name>